<dbReference type="InterPro" id="IPR036217">
    <property type="entry name" value="MethylDNA_cys_MeTrfase_DNAb"/>
</dbReference>
<dbReference type="Pfam" id="PF01035">
    <property type="entry name" value="DNA_binding_1"/>
    <property type="match status" value="1"/>
</dbReference>
<dbReference type="CDD" id="cd06445">
    <property type="entry name" value="ATase"/>
    <property type="match status" value="1"/>
</dbReference>
<name>A0A848KLL5_9NOCA</name>
<evidence type="ECO:0000259" key="2">
    <source>
        <dbReference type="Pfam" id="PF01035"/>
    </source>
</evidence>
<dbReference type="Gene3D" id="1.10.10.10">
    <property type="entry name" value="Winged helix-like DNA-binding domain superfamily/Winged helix DNA-binding domain"/>
    <property type="match status" value="1"/>
</dbReference>
<sequence>MTARTVEPFARRVLEMIDRIPPGRVMSYGSIADRVGAGPRQVGRVLSQWADETQWHRVVYADGTPPSCHDGLATRLLHDEGTPMVGGRVDMNRAQWSG</sequence>
<feature type="domain" description="Methylated-DNA-[protein]-cysteine S-methyltransferase DNA binding" evidence="2">
    <location>
        <begin position="8"/>
        <end position="81"/>
    </location>
</feature>
<accession>A0A848KLL5</accession>
<keyword evidence="4" id="KW-1185">Reference proteome</keyword>
<keyword evidence="3" id="KW-0808">Transferase</keyword>
<dbReference type="EMBL" id="VCQU01000014">
    <property type="protein sequence ID" value="NMN99091.1"/>
    <property type="molecule type" value="Genomic_DNA"/>
</dbReference>
<dbReference type="PANTHER" id="PTHR42942">
    <property type="entry name" value="6-O-METHYLGUANINE DNA METHYLTRANSFERASE"/>
    <property type="match status" value="1"/>
</dbReference>
<evidence type="ECO:0000313" key="3">
    <source>
        <dbReference type="EMBL" id="NMN99091.1"/>
    </source>
</evidence>
<dbReference type="Proteomes" id="UP000535543">
    <property type="component" value="Unassembled WGS sequence"/>
</dbReference>
<dbReference type="SUPFAM" id="SSF46767">
    <property type="entry name" value="Methylated DNA-protein cysteine methyltransferase, C-terminal domain"/>
    <property type="match status" value="1"/>
</dbReference>
<dbReference type="InterPro" id="IPR014048">
    <property type="entry name" value="MethylDNA_cys_MeTrfase_DNA-bd"/>
</dbReference>
<protein>
    <submittedName>
        <fullName evidence="3">6-O-methylguanine DNA methyltransferase</fullName>
    </submittedName>
</protein>
<gene>
    <name evidence="3" type="ORF">FGL95_29115</name>
</gene>
<dbReference type="InterPro" id="IPR052520">
    <property type="entry name" value="ATL_DNA_repair"/>
</dbReference>
<keyword evidence="1" id="KW-0227">DNA damage</keyword>
<dbReference type="GO" id="GO:0032259">
    <property type="term" value="P:methylation"/>
    <property type="evidence" value="ECO:0007669"/>
    <property type="project" value="UniProtKB-KW"/>
</dbReference>
<dbReference type="GO" id="GO:0008168">
    <property type="term" value="F:methyltransferase activity"/>
    <property type="evidence" value="ECO:0007669"/>
    <property type="project" value="UniProtKB-KW"/>
</dbReference>
<dbReference type="RefSeq" id="WP_169594039.1">
    <property type="nucleotide sequence ID" value="NZ_VCQU01000014.1"/>
</dbReference>
<reference evidence="3 4" key="1">
    <citation type="submission" date="2019-05" db="EMBL/GenBank/DDBJ databases">
        <authorList>
            <person name="Lee S.D."/>
        </authorList>
    </citation>
    <scope>NUCLEOTIDE SEQUENCE [LARGE SCALE GENOMIC DNA]</scope>
    <source>
        <strain evidence="3 4">YC2-7</strain>
    </source>
</reference>
<dbReference type="AlphaFoldDB" id="A0A848KLL5"/>
<dbReference type="InterPro" id="IPR036388">
    <property type="entry name" value="WH-like_DNA-bd_sf"/>
</dbReference>
<organism evidence="3 4">
    <name type="scientific">Antrihabitans stalactiti</name>
    <dbReference type="NCBI Taxonomy" id="2584121"/>
    <lineage>
        <taxon>Bacteria</taxon>
        <taxon>Bacillati</taxon>
        <taxon>Actinomycetota</taxon>
        <taxon>Actinomycetes</taxon>
        <taxon>Mycobacteriales</taxon>
        <taxon>Nocardiaceae</taxon>
        <taxon>Antrihabitans</taxon>
    </lineage>
</organism>
<dbReference type="PANTHER" id="PTHR42942:SF1">
    <property type="entry name" value="ALKYLTRANSFERASE-LIKE PROTEIN 1"/>
    <property type="match status" value="1"/>
</dbReference>
<reference evidence="3 4" key="2">
    <citation type="submission" date="2020-06" db="EMBL/GenBank/DDBJ databases">
        <title>Antribacter stalactiti gen. nov., sp. nov., a new member of the family Nacardiaceae isolated from a cave.</title>
        <authorList>
            <person name="Kim I.S."/>
        </authorList>
    </citation>
    <scope>NUCLEOTIDE SEQUENCE [LARGE SCALE GENOMIC DNA]</scope>
    <source>
        <strain evidence="3 4">YC2-7</strain>
    </source>
</reference>
<evidence type="ECO:0000256" key="1">
    <source>
        <dbReference type="ARBA" id="ARBA00022763"/>
    </source>
</evidence>
<comment type="caution">
    <text evidence="3">The sequence shown here is derived from an EMBL/GenBank/DDBJ whole genome shotgun (WGS) entry which is preliminary data.</text>
</comment>
<keyword evidence="3" id="KW-0489">Methyltransferase</keyword>
<proteinExistence type="predicted"/>
<dbReference type="GO" id="GO:0006281">
    <property type="term" value="P:DNA repair"/>
    <property type="evidence" value="ECO:0007669"/>
    <property type="project" value="InterPro"/>
</dbReference>
<evidence type="ECO:0000313" key="4">
    <source>
        <dbReference type="Proteomes" id="UP000535543"/>
    </source>
</evidence>